<dbReference type="Gene3D" id="2.60.120.10">
    <property type="entry name" value="Jelly Rolls"/>
    <property type="match status" value="1"/>
</dbReference>
<dbReference type="EMBL" id="JPRO01000019">
    <property type="protein sequence ID" value="KFF00009.1"/>
    <property type="molecule type" value="Genomic_DNA"/>
</dbReference>
<reference evidence="2 3" key="1">
    <citation type="submission" date="2014-07" db="EMBL/GenBank/DDBJ databases">
        <title>Genome of Chryseobacterium luteum DSM 18605.</title>
        <authorList>
            <person name="Stropko S.J."/>
            <person name="Pipes S.E."/>
            <person name="Newman J.D."/>
        </authorList>
    </citation>
    <scope>NUCLEOTIDE SEQUENCE [LARGE SCALE GENOMIC DNA]</scope>
    <source>
        <strain evidence="2 3">DSM 18605</strain>
    </source>
</reference>
<dbReference type="CDD" id="cd00038">
    <property type="entry name" value="CAP_ED"/>
    <property type="match status" value="1"/>
</dbReference>
<evidence type="ECO:0000313" key="2">
    <source>
        <dbReference type="EMBL" id="KFF00009.1"/>
    </source>
</evidence>
<keyword evidence="3" id="KW-1185">Reference proteome</keyword>
<evidence type="ECO:0000259" key="1">
    <source>
        <dbReference type="Pfam" id="PF00027"/>
    </source>
</evidence>
<dbReference type="eggNOG" id="COG0664">
    <property type="taxonomic scope" value="Bacteria"/>
</dbReference>
<dbReference type="STRING" id="421531.IX38_18065"/>
<accession>A0A085Z6E5</accession>
<protein>
    <submittedName>
        <fullName evidence="2">Crp/Fnr family transcriptional regulator</fullName>
    </submittedName>
</protein>
<dbReference type="RefSeq" id="WP_034707064.1">
    <property type="nucleotide sequence ID" value="NZ_JPRO01000019.1"/>
</dbReference>
<dbReference type="OrthoDB" id="1092431at2"/>
<dbReference type="Pfam" id="PF00027">
    <property type="entry name" value="cNMP_binding"/>
    <property type="match status" value="1"/>
</dbReference>
<dbReference type="InterPro" id="IPR000595">
    <property type="entry name" value="cNMP-bd_dom"/>
</dbReference>
<dbReference type="InterPro" id="IPR018490">
    <property type="entry name" value="cNMP-bd_dom_sf"/>
</dbReference>
<name>A0A085Z6E5_9FLAO</name>
<dbReference type="InterPro" id="IPR014710">
    <property type="entry name" value="RmlC-like_jellyroll"/>
</dbReference>
<feature type="domain" description="Cyclic nucleotide-binding" evidence="1">
    <location>
        <begin position="32"/>
        <end position="112"/>
    </location>
</feature>
<organism evidence="2 3">
    <name type="scientific">Chryseobacterium luteum</name>
    <dbReference type="NCBI Taxonomy" id="421531"/>
    <lineage>
        <taxon>Bacteria</taxon>
        <taxon>Pseudomonadati</taxon>
        <taxon>Bacteroidota</taxon>
        <taxon>Flavobacteriia</taxon>
        <taxon>Flavobacteriales</taxon>
        <taxon>Weeksellaceae</taxon>
        <taxon>Chryseobacterium group</taxon>
        <taxon>Chryseobacterium</taxon>
    </lineage>
</organism>
<sequence length="196" mass="23191">MTNQEKIASYVEKFVRLTDNEKIEFTGRFKEIRIKKRQFIVQPGFVPKCRYFVIKGALRAYVIGDEGKDHTIQFAVEDWWISDYDSYIHQQPASMFVVALEDCILMQISFEDEQTLKALNHKFETFFRYKAELATAFTQRRLITNLTKSAKERYDIFIESFPELIQRVPQYALASYLGITTQFLSKIRNQKTQKLI</sequence>
<proteinExistence type="predicted"/>
<dbReference type="SUPFAM" id="SSF51206">
    <property type="entry name" value="cAMP-binding domain-like"/>
    <property type="match status" value="1"/>
</dbReference>
<dbReference type="Proteomes" id="UP000028703">
    <property type="component" value="Unassembled WGS sequence"/>
</dbReference>
<evidence type="ECO:0000313" key="3">
    <source>
        <dbReference type="Proteomes" id="UP000028703"/>
    </source>
</evidence>
<comment type="caution">
    <text evidence="2">The sequence shown here is derived from an EMBL/GenBank/DDBJ whole genome shotgun (WGS) entry which is preliminary data.</text>
</comment>
<dbReference type="AlphaFoldDB" id="A0A085Z6E5"/>
<gene>
    <name evidence="2" type="ORF">IX38_18065</name>
</gene>